<dbReference type="PANTHER" id="PTHR33667:SF7">
    <property type="entry name" value="RIKEN CDNA 1810020O05 GENE"/>
    <property type="match status" value="1"/>
</dbReference>
<accession>A0A6J2XWE0</accession>
<reference evidence="2" key="1">
    <citation type="submission" date="2025-08" db="UniProtKB">
        <authorList>
            <consortium name="RefSeq"/>
        </authorList>
    </citation>
    <scope>IDENTIFICATION</scope>
    <source>
        <tissue evidence="2">Gonads</tissue>
    </source>
</reference>
<dbReference type="RefSeq" id="XP_030755391.1">
    <property type="nucleotide sequence ID" value="XM_030899531.1"/>
</dbReference>
<dbReference type="OrthoDB" id="188352at2759"/>
<gene>
    <name evidence="2" type="primary">LOC115881837</name>
</gene>
<keyword evidence="1" id="KW-1185">Reference proteome</keyword>
<evidence type="ECO:0000313" key="1">
    <source>
        <dbReference type="Proteomes" id="UP000504635"/>
    </source>
</evidence>
<evidence type="ECO:0000313" key="2">
    <source>
        <dbReference type="RefSeq" id="XP_030755391.1"/>
    </source>
</evidence>
<dbReference type="Proteomes" id="UP000504635">
    <property type="component" value="Unplaced"/>
</dbReference>
<name>A0A6J2XWE0_SITOR</name>
<dbReference type="InParanoid" id="A0A6J2XWE0"/>
<dbReference type="AlphaFoldDB" id="A0A6J2XWE0"/>
<dbReference type="PANTHER" id="PTHR33667">
    <property type="entry name" value="SI:DKEY-57N24.6"/>
    <property type="match status" value="1"/>
</dbReference>
<dbReference type="KEGG" id="soy:115881837"/>
<organism evidence="1 2">
    <name type="scientific">Sitophilus oryzae</name>
    <name type="common">Rice weevil</name>
    <name type="synonym">Curculio oryzae</name>
    <dbReference type="NCBI Taxonomy" id="7048"/>
    <lineage>
        <taxon>Eukaryota</taxon>
        <taxon>Metazoa</taxon>
        <taxon>Ecdysozoa</taxon>
        <taxon>Arthropoda</taxon>
        <taxon>Hexapoda</taxon>
        <taxon>Insecta</taxon>
        <taxon>Pterygota</taxon>
        <taxon>Neoptera</taxon>
        <taxon>Endopterygota</taxon>
        <taxon>Coleoptera</taxon>
        <taxon>Polyphaga</taxon>
        <taxon>Cucujiformia</taxon>
        <taxon>Curculionidae</taxon>
        <taxon>Dryophthorinae</taxon>
        <taxon>Sitophilus</taxon>
    </lineage>
</organism>
<dbReference type="GeneID" id="115881837"/>
<proteinExistence type="predicted"/>
<protein>
    <submittedName>
        <fullName evidence="2">Uncharacterized protein LOC115881837 isoform X1</fullName>
    </submittedName>
</protein>
<sequence>MITFKLKFLLAFSFKAKEEKTKKKQKAEKINNKQKLNVIEDEDPPNLIRLDKQQNFCRVEYELLKGKCRYSFDVLCWEKAVKIISPDSVKIFRTVTKNGLVFAPVCVEHQVSELSIGDLTALQSSVIEFQVFIDKKKMGNAAKADKSTIFYVKEIDMDYEGFVEARIEETHLVNSKSISRTSAKAANITNDQNGSVDKEGSFMVYRDDFNELFSDMIEFAINKTRPPHLKFRGFVKPCKMEGSKTDVKKVLKKTEPEIKKKKGPKEKAEKSVTKLNLQIQGETFFTDPEMSIFSVEQYKASVPKFLVAASVNRLLTRSQKIELNPMVVKIKKITDFPSEVFDNTGYTDIFCKFSIPFVAGCTTIEKPIDKTIYFDESHIYFTNHLPKIKLLEYLDSRRFIVEIYGVKRYVTSDITPKIFGENHWDKNIAKVYPNIPKDYTKQFEESQPDYVLLGYCSYDLSSLLRNVWDFRGIAQIHSKECTNFRNISIKNQVPEPYTRSLPVNTINLANINTELNSSFKPVLREWLLMEKGTSLTVEVYLLSPQAPSLVLHQIPNTYKRLMLIALKKQVATQFLSKIWDHNQRIMCQKLDESDLITGFIIDNGNDVIIYIEGLSTGFILNLWNDLNLSNSRQMKIFFNTDQAYENRLYNICSSSCSFYTVILKVPLQHIFKDRRVYVKGNAPLLCWKAITRLHLLLHSQTLTSMLRYELLPSIEELCSLNLEYGVPLTWKLPETDDTASTNTL</sequence>